<accession>A0A8J3J3S3</accession>
<sequence length="259" mass="26343">MTGALSAEWLKLRSLRSTWYLVGVVALATAGGLLLSWYAAHLWDTLPAARRAHLAVAPPTPLIQPVVETCLGILGVLALAGEYGRGTLRGTLTAVPRRGTVLAAKAGTVAAVALVLGLACVTCTTLGARALVGDRHIAGLTGPAMHDTPLLLAYAGAAVTAALLGLGLGAVLRSTVGAVAALVGIVHIIPMVVWHLPDPAGRWASSLVLDALPQQLVGLDNHNSVYGAALAPPAALAALLAYALLPLAAAALLLHRRDV</sequence>
<keyword evidence="1" id="KW-0812">Transmembrane</keyword>
<protein>
    <recommendedName>
        <fullName evidence="4">ABC-type transport system involved in multi-copper enzyme maturation, permease component</fullName>
    </recommendedName>
</protein>
<feature type="transmembrane region" description="Helical" evidence="1">
    <location>
        <begin position="234"/>
        <end position="254"/>
    </location>
</feature>
<evidence type="ECO:0000256" key="1">
    <source>
        <dbReference type="SAM" id="Phobius"/>
    </source>
</evidence>
<keyword evidence="1" id="KW-0472">Membrane</keyword>
<feature type="transmembrane region" description="Helical" evidence="1">
    <location>
        <begin position="102"/>
        <end position="131"/>
    </location>
</feature>
<gene>
    <name evidence="2" type="ORF">Aru02nite_61700</name>
</gene>
<feature type="transmembrane region" description="Helical" evidence="1">
    <location>
        <begin position="179"/>
        <end position="197"/>
    </location>
</feature>
<evidence type="ECO:0000313" key="2">
    <source>
        <dbReference type="EMBL" id="GID15281.1"/>
    </source>
</evidence>
<dbReference type="AlphaFoldDB" id="A0A8J3J3S3"/>
<comment type="caution">
    <text evidence="2">The sequence shown here is derived from an EMBL/GenBank/DDBJ whole genome shotgun (WGS) entry which is preliminary data.</text>
</comment>
<dbReference type="Proteomes" id="UP000612808">
    <property type="component" value="Unassembled WGS sequence"/>
</dbReference>
<evidence type="ECO:0000313" key="3">
    <source>
        <dbReference type="Proteomes" id="UP000612808"/>
    </source>
</evidence>
<dbReference type="EMBL" id="BOMB01000040">
    <property type="protein sequence ID" value="GID15281.1"/>
    <property type="molecule type" value="Genomic_DNA"/>
</dbReference>
<feature type="transmembrane region" description="Helical" evidence="1">
    <location>
        <begin position="151"/>
        <end position="172"/>
    </location>
</feature>
<evidence type="ECO:0008006" key="4">
    <source>
        <dbReference type="Google" id="ProtNLM"/>
    </source>
</evidence>
<proteinExistence type="predicted"/>
<keyword evidence="1" id="KW-1133">Transmembrane helix</keyword>
<feature type="transmembrane region" description="Helical" evidence="1">
    <location>
        <begin position="20"/>
        <end position="42"/>
    </location>
</feature>
<keyword evidence="3" id="KW-1185">Reference proteome</keyword>
<name>A0A8J3J3S3_9ACTN</name>
<reference evidence="2" key="1">
    <citation type="submission" date="2021-01" db="EMBL/GenBank/DDBJ databases">
        <title>Whole genome shotgun sequence of Actinocatenispora rupis NBRC 107355.</title>
        <authorList>
            <person name="Komaki H."/>
            <person name="Tamura T."/>
        </authorList>
    </citation>
    <scope>NUCLEOTIDE SEQUENCE</scope>
    <source>
        <strain evidence="2">NBRC 107355</strain>
    </source>
</reference>
<organism evidence="2 3">
    <name type="scientific">Actinocatenispora rupis</name>
    <dbReference type="NCBI Taxonomy" id="519421"/>
    <lineage>
        <taxon>Bacteria</taxon>
        <taxon>Bacillati</taxon>
        <taxon>Actinomycetota</taxon>
        <taxon>Actinomycetes</taxon>
        <taxon>Micromonosporales</taxon>
        <taxon>Micromonosporaceae</taxon>
        <taxon>Actinocatenispora</taxon>
    </lineage>
</organism>
<feature type="transmembrane region" description="Helical" evidence="1">
    <location>
        <begin position="62"/>
        <end position="81"/>
    </location>
</feature>
<dbReference type="RefSeq" id="WP_203663512.1">
    <property type="nucleotide sequence ID" value="NZ_BAAAZM010000005.1"/>
</dbReference>